<proteinExistence type="predicted"/>
<dbReference type="Proteomes" id="UP000092154">
    <property type="component" value="Unassembled WGS sequence"/>
</dbReference>
<keyword evidence="2" id="KW-1185">Reference proteome</keyword>
<name>A0A1B7N0L9_9AGAM</name>
<reference evidence="1 2" key="1">
    <citation type="submission" date="2016-06" db="EMBL/GenBank/DDBJ databases">
        <title>Comparative genomics of the ectomycorrhizal sister species Rhizopogon vinicolor and Rhizopogon vesiculosus (Basidiomycota: Boletales) reveals a divergence of the mating type B locus.</title>
        <authorList>
            <consortium name="DOE Joint Genome Institute"/>
            <person name="Mujic A.B."/>
            <person name="Kuo A."/>
            <person name="Tritt A."/>
            <person name="Lipzen A."/>
            <person name="Chen C."/>
            <person name="Johnson J."/>
            <person name="Sharma A."/>
            <person name="Barry K."/>
            <person name="Grigoriev I.V."/>
            <person name="Spatafora J.W."/>
        </authorList>
    </citation>
    <scope>NUCLEOTIDE SEQUENCE [LARGE SCALE GENOMIC DNA]</scope>
    <source>
        <strain evidence="1 2">AM-OR11-026</strain>
    </source>
</reference>
<dbReference type="AlphaFoldDB" id="A0A1B7N0L9"/>
<sequence length="76" mass="8798">VLEAYDFVRQPRANMILRRSVWAGELYDSLQGDDDGEVIASLRKQLSTLWNPVWHHDLGQDVEVALQRLRDMGTFV</sequence>
<evidence type="ECO:0000313" key="2">
    <source>
        <dbReference type="Proteomes" id="UP000092154"/>
    </source>
</evidence>
<gene>
    <name evidence="1" type="ORF">K503DRAFT_691684</name>
</gene>
<protein>
    <submittedName>
        <fullName evidence="1">Uncharacterized protein</fullName>
    </submittedName>
</protein>
<evidence type="ECO:0000313" key="1">
    <source>
        <dbReference type="EMBL" id="OAX38393.1"/>
    </source>
</evidence>
<organism evidence="1 2">
    <name type="scientific">Rhizopogon vinicolor AM-OR11-026</name>
    <dbReference type="NCBI Taxonomy" id="1314800"/>
    <lineage>
        <taxon>Eukaryota</taxon>
        <taxon>Fungi</taxon>
        <taxon>Dikarya</taxon>
        <taxon>Basidiomycota</taxon>
        <taxon>Agaricomycotina</taxon>
        <taxon>Agaricomycetes</taxon>
        <taxon>Agaricomycetidae</taxon>
        <taxon>Boletales</taxon>
        <taxon>Suillineae</taxon>
        <taxon>Rhizopogonaceae</taxon>
        <taxon>Rhizopogon</taxon>
    </lineage>
</organism>
<accession>A0A1B7N0L9</accession>
<feature type="non-terminal residue" evidence="1">
    <location>
        <position position="1"/>
    </location>
</feature>
<dbReference type="STRING" id="1314800.A0A1B7N0L9"/>
<dbReference type="OrthoDB" id="2792632at2759"/>
<dbReference type="EMBL" id="KV448298">
    <property type="protein sequence ID" value="OAX38393.1"/>
    <property type="molecule type" value="Genomic_DNA"/>
</dbReference>
<dbReference type="InParanoid" id="A0A1B7N0L9"/>